<organism evidence="1 2">
    <name type="scientific">Bradyrhizobium cajani</name>
    <dbReference type="NCBI Taxonomy" id="1928661"/>
    <lineage>
        <taxon>Bacteria</taxon>
        <taxon>Pseudomonadati</taxon>
        <taxon>Pseudomonadota</taxon>
        <taxon>Alphaproteobacteria</taxon>
        <taxon>Hyphomicrobiales</taxon>
        <taxon>Nitrobacteraceae</taxon>
        <taxon>Bradyrhizobium</taxon>
    </lineage>
</organism>
<evidence type="ECO:0000313" key="2">
    <source>
        <dbReference type="Proteomes" id="UP000449969"/>
    </source>
</evidence>
<evidence type="ECO:0000313" key="1">
    <source>
        <dbReference type="EMBL" id="MVT73031.1"/>
    </source>
</evidence>
<dbReference type="AlphaFoldDB" id="A0A844TDD4"/>
<comment type="caution">
    <text evidence="1">The sequence shown here is derived from an EMBL/GenBank/DDBJ whole genome shotgun (WGS) entry which is preliminary data.</text>
</comment>
<gene>
    <name evidence="1" type="ORF">GPL20_07915</name>
</gene>
<accession>A0A844TDD4</accession>
<keyword evidence="2" id="KW-1185">Reference proteome</keyword>
<dbReference type="Proteomes" id="UP000449969">
    <property type="component" value="Unassembled WGS sequence"/>
</dbReference>
<dbReference type="OrthoDB" id="8253490at2"/>
<name>A0A844TDD4_9BRAD</name>
<dbReference type="EMBL" id="WQNE01000004">
    <property type="protein sequence ID" value="MVT73031.1"/>
    <property type="molecule type" value="Genomic_DNA"/>
</dbReference>
<proteinExistence type="predicted"/>
<protein>
    <submittedName>
        <fullName evidence="1">Uncharacterized protein</fullName>
    </submittedName>
</protein>
<sequence>MGGRRATRSILRHCEEPLRRSNPDCRRGDGLDCFAALAMTMLRQWCGSLQPSFRGVAKRRARNPFIRASCRLMDSQMRNCAS</sequence>
<reference evidence="1 2" key="1">
    <citation type="submission" date="2019-12" db="EMBL/GenBank/DDBJ databases">
        <title>Draft genome sequences Bradyrhizobium cajani AMBPC1010, Bradyrhizobium pachyrhizi AMBPC1040 and Bradyrhizobium yuanmingense ALSPC3051, three plant growth promoting strains isolated from nodules of Cajanus cajan L. in Dominican Republic.</title>
        <authorList>
            <person name="Flores-Felix J.D."/>
            <person name="Araujo J."/>
            <person name="Diaz-Alcantara C."/>
            <person name="Gonzalez-Andres F."/>
            <person name="Velazquez E."/>
        </authorList>
    </citation>
    <scope>NUCLEOTIDE SEQUENCE [LARGE SCALE GENOMIC DNA]</scope>
    <source>
        <strain evidence="1 2">1010</strain>
    </source>
</reference>